<dbReference type="RefSeq" id="WP_052244290.1">
    <property type="nucleotide sequence ID" value="NZ_JSUQ01000003.1"/>
</dbReference>
<reference evidence="2 3" key="1">
    <citation type="submission" date="2014-10" db="EMBL/GenBank/DDBJ databases">
        <title>Genome sequence of Ponticoccus sp. strain UMTAT08 isolated from clonal culture of toxic dinoflagellate Alexandrium tamiyavanichii.</title>
        <authorList>
            <person name="Gan H.Y."/>
            <person name="Muhd D.-D."/>
            <person name="Mohd Noor M.E."/>
            <person name="Yeong Y.S."/>
            <person name="Usup G."/>
        </authorList>
    </citation>
    <scope>NUCLEOTIDE SEQUENCE [LARGE SCALE GENOMIC DNA]</scope>
    <source>
        <strain evidence="2 3">UMTAT08</strain>
    </source>
</reference>
<dbReference type="STRING" id="561184.SAMN05216376_117100"/>
<dbReference type="AlphaFoldDB" id="A0A0B3SV17"/>
<feature type="signal peptide" evidence="1">
    <location>
        <begin position="1"/>
        <end position="20"/>
    </location>
</feature>
<gene>
    <name evidence="2" type="ORF">OA50_00886</name>
</gene>
<feature type="chain" id="PRO_5002098189" description="Lipoprotein" evidence="1">
    <location>
        <begin position="21"/>
        <end position="162"/>
    </location>
</feature>
<dbReference type="EMBL" id="JSUQ01000003">
    <property type="protein sequence ID" value="KHQ54294.1"/>
    <property type="molecule type" value="Genomic_DNA"/>
</dbReference>
<accession>A0A0B3SV17</accession>
<comment type="caution">
    <text evidence="2">The sequence shown here is derived from an EMBL/GenBank/DDBJ whole genome shotgun (WGS) entry which is preliminary data.</text>
</comment>
<evidence type="ECO:0000256" key="1">
    <source>
        <dbReference type="SAM" id="SignalP"/>
    </source>
</evidence>
<organism evidence="2 3">
    <name type="scientific">Mameliella alba</name>
    <dbReference type="NCBI Taxonomy" id="561184"/>
    <lineage>
        <taxon>Bacteria</taxon>
        <taxon>Pseudomonadati</taxon>
        <taxon>Pseudomonadota</taxon>
        <taxon>Alphaproteobacteria</taxon>
        <taxon>Rhodobacterales</taxon>
        <taxon>Roseobacteraceae</taxon>
        <taxon>Mameliella</taxon>
    </lineage>
</organism>
<protein>
    <recommendedName>
        <fullName evidence="4">Lipoprotein</fullName>
    </recommendedName>
</protein>
<dbReference type="Proteomes" id="UP000030960">
    <property type="component" value="Unassembled WGS sequence"/>
</dbReference>
<name>A0A0B3SV17_9RHOB</name>
<dbReference type="OrthoDB" id="7951041at2"/>
<sequence length="162" mass="17877">MLRFLCIILLACLAAGCVPKGDLLSESIADVRDRPLTYPDYPRGNVTYLSFSAAHGFQVNYIRGDGKAWLWYPGNTVVVPEMWKIEGGGASLCWSHPSNSYNPVTREPGGGFTCSPRLFTARTVVAHLPGDPYKLSSGKIPYRLGKCDAPKAFSFDRTRFHC</sequence>
<evidence type="ECO:0000313" key="3">
    <source>
        <dbReference type="Proteomes" id="UP000030960"/>
    </source>
</evidence>
<proteinExistence type="predicted"/>
<evidence type="ECO:0008006" key="4">
    <source>
        <dbReference type="Google" id="ProtNLM"/>
    </source>
</evidence>
<evidence type="ECO:0000313" key="2">
    <source>
        <dbReference type="EMBL" id="KHQ54294.1"/>
    </source>
</evidence>
<keyword evidence="1" id="KW-0732">Signal</keyword>
<dbReference type="PROSITE" id="PS51257">
    <property type="entry name" value="PROKAR_LIPOPROTEIN"/>
    <property type="match status" value="1"/>
</dbReference>
<keyword evidence="3" id="KW-1185">Reference proteome</keyword>